<dbReference type="Pfam" id="PF03816">
    <property type="entry name" value="LytR_cpsA_psr"/>
    <property type="match status" value="1"/>
</dbReference>
<feature type="region of interest" description="Disordered" evidence="2">
    <location>
        <begin position="349"/>
        <end position="403"/>
    </location>
</feature>
<comment type="similarity">
    <text evidence="1">Belongs to the LytR/CpsA/Psr (LCP) family.</text>
</comment>
<evidence type="ECO:0000313" key="6">
    <source>
        <dbReference type="Proteomes" id="UP000321154"/>
    </source>
</evidence>
<dbReference type="PANTHER" id="PTHR33392:SF6">
    <property type="entry name" value="POLYISOPRENYL-TEICHOIC ACID--PEPTIDOGLYCAN TEICHOIC ACID TRANSFERASE TAGU"/>
    <property type="match status" value="1"/>
</dbReference>
<dbReference type="RefSeq" id="WP_146853371.1">
    <property type="nucleotide sequence ID" value="NZ_BAAAHR010000003.1"/>
</dbReference>
<dbReference type="InterPro" id="IPR004474">
    <property type="entry name" value="LytR_CpsA_psr"/>
</dbReference>
<dbReference type="NCBIfam" id="TIGR00350">
    <property type="entry name" value="lytR_cpsA_psr"/>
    <property type="match status" value="1"/>
</dbReference>
<dbReference type="OrthoDB" id="9782542at2"/>
<reference evidence="5 7" key="2">
    <citation type="submission" date="2020-07" db="EMBL/GenBank/DDBJ databases">
        <title>Sequencing the genomes of 1000 actinobacteria strains.</title>
        <authorList>
            <person name="Klenk H.-P."/>
        </authorList>
    </citation>
    <scope>NUCLEOTIDE SEQUENCE [LARGE SCALE GENOMIC DNA]</scope>
    <source>
        <strain evidence="5 7">DSM 10309</strain>
    </source>
</reference>
<dbReference type="Proteomes" id="UP000321154">
    <property type="component" value="Unassembled WGS sequence"/>
</dbReference>
<evidence type="ECO:0000313" key="4">
    <source>
        <dbReference type="EMBL" id="GEK82569.1"/>
    </source>
</evidence>
<gene>
    <name evidence="5" type="ORF">FB463_003145</name>
    <name evidence="4" type="ORF">FFA01_08780</name>
</gene>
<evidence type="ECO:0000259" key="3">
    <source>
        <dbReference type="Pfam" id="PF03816"/>
    </source>
</evidence>
<evidence type="ECO:0000313" key="7">
    <source>
        <dbReference type="Proteomes" id="UP000522688"/>
    </source>
</evidence>
<dbReference type="Gene3D" id="3.40.630.190">
    <property type="entry name" value="LCP protein"/>
    <property type="match status" value="1"/>
</dbReference>
<proteinExistence type="inferred from homology"/>
<evidence type="ECO:0000313" key="5">
    <source>
        <dbReference type="EMBL" id="MBA8814868.1"/>
    </source>
</evidence>
<dbReference type="PANTHER" id="PTHR33392">
    <property type="entry name" value="POLYISOPRENYL-TEICHOIC ACID--PEPTIDOGLYCAN TEICHOIC ACID TRANSFERASE TAGU"/>
    <property type="match status" value="1"/>
</dbReference>
<keyword evidence="6" id="KW-1185">Reference proteome</keyword>
<dbReference type="InterPro" id="IPR050922">
    <property type="entry name" value="LytR/CpsA/Psr_CW_biosynth"/>
</dbReference>
<dbReference type="EMBL" id="BJUV01000006">
    <property type="protein sequence ID" value="GEK82569.1"/>
    <property type="molecule type" value="Genomic_DNA"/>
</dbReference>
<feature type="compositionally biased region" description="Low complexity" evidence="2">
    <location>
        <begin position="363"/>
        <end position="389"/>
    </location>
</feature>
<dbReference type="EMBL" id="JACGWW010000010">
    <property type="protein sequence ID" value="MBA8814868.1"/>
    <property type="molecule type" value="Genomic_DNA"/>
</dbReference>
<evidence type="ECO:0000256" key="2">
    <source>
        <dbReference type="SAM" id="MobiDB-lite"/>
    </source>
</evidence>
<feature type="domain" description="Cell envelope-related transcriptional attenuator" evidence="3">
    <location>
        <begin position="106"/>
        <end position="262"/>
    </location>
</feature>
<protein>
    <submittedName>
        <fullName evidence="5">LCP family protein required for cell wall assembly</fullName>
    </submittedName>
    <submittedName>
        <fullName evidence="4">Transcriptional regulator</fullName>
    </submittedName>
</protein>
<reference evidence="4 6" key="1">
    <citation type="submission" date="2019-07" db="EMBL/GenBank/DDBJ databases">
        <title>Whole genome shotgun sequence of Frigoribacterium faeni NBRC 103066.</title>
        <authorList>
            <person name="Hosoyama A."/>
            <person name="Uohara A."/>
            <person name="Ohji S."/>
            <person name="Ichikawa N."/>
        </authorList>
    </citation>
    <scope>NUCLEOTIDE SEQUENCE [LARGE SCALE GENOMIC DNA]</scope>
    <source>
        <strain evidence="4 6">NBRC 103066</strain>
    </source>
</reference>
<evidence type="ECO:0000256" key="1">
    <source>
        <dbReference type="ARBA" id="ARBA00006068"/>
    </source>
</evidence>
<dbReference type="Proteomes" id="UP000522688">
    <property type="component" value="Unassembled WGS sequence"/>
</dbReference>
<organism evidence="5 7">
    <name type="scientific">Frigoribacterium faeni</name>
    <dbReference type="NCBI Taxonomy" id="145483"/>
    <lineage>
        <taxon>Bacteria</taxon>
        <taxon>Bacillati</taxon>
        <taxon>Actinomycetota</taxon>
        <taxon>Actinomycetes</taxon>
        <taxon>Micrococcales</taxon>
        <taxon>Microbacteriaceae</taxon>
        <taxon>Frigoribacterium</taxon>
    </lineage>
</organism>
<sequence>MPGRTTPPSPRGVARHGRLRRRGPVRTLLALVAGTLAVLMVSGVSIAAIAVRSATYGVSTVVLGNEDAVKDIKISEIKGGANILLVGTDERVSGSQVDAGVSDGSRNDVTILVHLSEDHTQLSAVSFPRDLMVAVPECTGPDGTYYPAETRVQFNTTLGRGGLSCTVSTVESITGLSIPYATSITFDGVMEMSNALGGVDVCVAQRITDTDSGLDLSAGTHSLQGVDALAFLRTRHGVGDGSDLARISSQQVFLSAMMRQILSGGTLSNPATLYKLASAALSNMALSSTLNSPDTLVQLAYAARNLSPADIVFVQYPVVDDPYDSNRVVAADADAATLNAALADDTKFTVGDESTGRGSVADSSAAAPATGEPAAPATASGATGTATEAPVTTLPSTISGQTAAEATCSVGNG</sequence>
<feature type="compositionally biased region" description="Polar residues" evidence="2">
    <location>
        <begin position="393"/>
        <end position="403"/>
    </location>
</feature>
<accession>A0A7W3JL76</accession>
<comment type="caution">
    <text evidence="5">The sequence shown here is derived from an EMBL/GenBank/DDBJ whole genome shotgun (WGS) entry which is preliminary data.</text>
</comment>
<dbReference type="AlphaFoldDB" id="A0A7W3JL76"/>
<name>A0A7W3JL76_9MICO</name>